<protein>
    <recommendedName>
        <fullName evidence="4">Lecithin:cholesterol acyltransferase</fullName>
    </recommendedName>
</protein>
<dbReference type="GO" id="GO:0006629">
    <property type="term" value="P:lipid metabolic process"/>
    <property type="evidence" value="ECO:0007669"/>
    <property type="project" value="InterPro"/>
</dbReference>
<sequence>MKQQFQNKVLSLLILLSLFSPLFSNAWIPVPEATLTITVNTQVEDALFNINIENNYDGWQLSEQIQAQTQNLTFSHTTSIVTFYDHKITEIIPQGFRLDSVNCISEDPENLFAYQTDGVIIIPKAWTNIICTFNNKKIADKTPVLIVPGITGTEIEKNGELLWADIARMMNPVLSDSFMDPLAFNKDLTPIDSNVSTLDVIGKKIIPLVEDFDYTDGLINEFIGQGYIENETLFTFPYDWRYGVSGKYADGKTNSDLLREKIDQILQNTGADKVDIVAHSMGGLIVKKYVADDPVNQKINKAVFVGVPNSGSVKAIKGLLWGDNMGVYFGPLGLSESEMKKISANMPGVYDLLPSQQLYSNLGSFLQTIDYGNETFTFPQVPVGGNIDIKDLNYQEYKSFMLQENNLNQTAFSNFENLHIQNFDDFDLRTAGIDLYAIDGCKTATMTKLIEAKGKNMLGQPSRSYSIATLDTGDGTVSIESLTNLPINQSNKFYSLIGDHSKLLSKDGSRQQIVNIIANSNLQVSLNIITQDVSKCQLNGKAIEVFSPIDITVIDQFGKKLGLAEDKSIINEITNASFEILGEHKFIYLPTDNGEIYTINMQGTGTETYTINVKDIQNTTETKIESFINLPVTASLTGTVNLGDIGSQTTLTIKETPSSQAVVIYPGDYTPDTIAPEVIIEFDPIKKDLKFSGKDNISKPNEIIVTDKDDIITLTDKAGNTTEIKLKNKNRKK</sequence>
<name>A0A1G2JMA3_9BACT</name>
<comment type="caution">
    <text evidence="2">The sequence shown here is derived from an EMBL/GenBank/DDBJ whole genome shotgun (WGS) entry which is preliminary data.</text>
</comment>
<gene>
    <name evidence="2" type="ORF">A2561_03940</name>
</gene>
<feature type="signal peptide" evidence="1">
    <location>
        <begin position="1"/>
        <end position="26"/>
    </location>
</feature>
<organism evidence="2 3">
    <name type="scientific">Candidatus Staskawiczbacteria bacterium RIFOXYD1_FULL_32_13</name>
    <dbReference type="NCBI Taxonomy" id="1802234"/>
    <lineage>
        <taxon>Bacteria</taxon>
        <taxon>Candidatus Staskawicziibacteriota</taxon>
    </lineage>
</organism>
<proteinExistence type="predicted"/>
<dbReference type="GO" id="GO:0008374">
    <property type="term" value="F:O-acyltransferase activity"/>
    <property type="evidence" value="ECO:0007669"/>
    <property type="project" value="InterPro"/>
</dbReference>
<dbReference type="EMBL" id="MHPU01000040">
    <property type="protein sequence ID" value="OGZ87591.1"/>
    <property type="molecule type" value="Genomic_DNA"/>
</dbReference>
<keyword evidence="1" id="KW-0732">Signal</keyword>
<dbReference type="AlphaFoldDB" id="A0A1G2JMA3"/>
<evidence type="ECO:0000256" key="1">
    <source>
        <dbReference type="SAM" id="SignalP"/>
    </source>
</evidence>
<dbReference type="InterPro" id="IPR003386">
    <property type="entry name" value="LACT/PDAT_acylTrfase"/>
</dbReference>
<reference evidence="2 3" key="1">
    <citation type="journal article" date="2016" name="Nat. Commun.">
        <title>Thousands of microbial genomes shed light on interconnected biogeochemical processes in an aquifer system.</title>
        <authorList>
            <person name="Anantharaman K."/>
            <person name="Brown C.T."/>
            <person name="Hug L.A."/>
            <person name="Sharon I."/>
            <person name="Castelle C.J."/>
            <person name="Probst A.J."/>
            <person name="Thomas B.C."/>
            <person name="Singh A."/>
            <person name="Wilkins M.J."/>
            <person name="Karaoz U."/>
            <person name="Brodie E.L."/>
            <person name="Williams K.H."/>
            <person name="Hubbard S.S."/>
            <person name="Banfield J.F."/>
        </authorList>
    </citation>
    <scope>NUCLEOTIDE SEQUENCE [LARGE SCALE GENOMIC DNA]</scope>
</reference>
<evidence type="ECO:0000313" key="2">
    <source>
        <dbReference type="EMBL" id="OGZ87591.1"/>
    </source>
</evidence>
<dbReference type="SUPFAM" id="SSF53474">
    <property type="entry name" value="alpha/beta-Hydrolases"/>
    <property type="match status" value="1"/>
</dbReference>
<accession>A0A1G2JMA3</accession>
<evidence type="ECO:0008006" key="4">
    <source>
        <dbReference type="Google" id="ProtNLM"/>
    </source>
</evidence>
<evidence type="ECO:0000313" key="3">
    <source>
        <dbReference type="Proteomes" id="UP000178935"/>
    </source>
</evidence>
<dbReference type="Pfam" id="PF02450">
    <property type="entry name" value="LCAT"/>
    <property type="match status" value="1"/>
</dbReference>
<dbReference type="Gene3D" id="3.40.50.1820">
    <property type="entry name" value="alpha/beta hydrolase"/>
    <property type="match status" value="1"/>
</dbReference>
<dbReference type="InterPro" id="IPR029058">
    <property type="entry name" value="AB_hydrolase_fold"/>
</dbReference>
<dbReference type="PANTHER" id="PTHR11440">
    <property type="entry name" value="LECITHIN-CHOLESTEROL ACYLTRANSFERASE-RELATED"/>
    <property type="match status" value="1"/>
</dbReference>
<feature type="chain" id="PRO_5009583323" description="Lecithin:cholesterol acyltransferase" evidence="1">
    <location>
        <begin position="27"/>
        <end position="733"/>
    </location>
</feature>
<dbReference type="Proteomes" id="UP000178935">
    <property type="component" value="Unassembled WGS sequence"/>
</dbReference>